<dbReference type="InterPro" id="IPR004919">
    <property type="entry name" value="GmrSD_N"/>
</dbReference>
<proteinExistence type="predicted"/>
<name>A0A1G2PQD9_9BACT</name>
<evidence type="ECO:0000313" key="4">
    <source>
        <dbReference type="Proteomes" id="UP000178646"/>
    </source>
</evidence>
<evidence type="ECO:0008006" key="5">
    <source>
        <dbReference type="Google" id="ProtNLM"/>
    </source>
</evidence>
<accession>A0A1G2PQD9</accession>
<gene>
    <name evidence="3" type="ORF">A2W59_00540</name>
</gene>
<dbReference type="Pfam" id="PF04326">
    <property type="entry name" value="SLFN_AlbA_2"/>
    <property type="match status" value="1"/>
</dbReference>
<comment type="caution">
    <text evidence="3">The sequence shown here is derived from an EMBL/GenBank/DDBJ whole genome shotgun (WGS) entry which is preliminary data.</text>
</comment>
<dbReference type="PANTHER" id="PTHR37292:SF2">
    <property type="entry name" value="DUF262 DOMAIN-CONTAINING PROTEIN"/>
    <property type="match status" value="1"/>
</dbReference>
<organism evidence="3 4">
    <name type="scientific">Candidatus Terrybacteria bacterium RIFCSPHIGHO2_02_41_19</name>
    <dbReference type="NCBI Taxonomy" id="1802364"/>
    <lineage>
        <taxon>Bacteria</taxon>
        <taxon>Candidatus Terryibacteriota</taxon>
    </lineage>
</organism>
<feature type="domain" description="Schlafen AlbA-2" evidence="2">
    <location>
        <begin position="557"/>
        <end position="692"/>
    </location>
</feature>
<dbReference type="Gene3D" id="3.30.950.30">
    <property type="entry name" value="Schlafen, AAA domain"/>
    <property type="match status" value="1"/>
</dbReference>
<dbReference type="AlphaFoldDB" id="A0A1G2PQD9"/>
<dbReference type="PANTHER" id="PTHR37292">
    <property type="entry name" value="VNG6097C"/>
    <property type="match status" value="1"/>
</dbReference>
<dbReference type="InterPro" id="IPR007421">
    <property type="entry name" value="Schlafen_AlbA_2_dom"/>
</dbReference>
<dbReference type="Proteomes" id="UP000178646">
    <property type="component" value="Unassembled WGS sequence"/>
</dbReference>
<evidence type="ECO:0000259" key="1">
    <source>
        <dbReference type="Pfam" id="PF03235"/>
    </source>
</evidence>
<dbReference type="EMBL" id="MHSU01000015">
    <property type="protein sequence ID" value="OHA50528.1"/>
    <property type="molecule type" value="Genomic_DNA"/>
</dbReference>
<dbReference type="InterPro" id="IPR038461">
    <property type="entry name" value="Schlafen_AlbA_2_dom_sf"/>
</dbReference>
<feature type="domain" description="GmrSD restriction endonucleases N-terminal" evidence="1">
    <location>
        <begin position="4"/>
        <end position="220"/>
    </location>
</feature>
<protein>
    <recommendedName>
        <fullName evidence="5">DUF262 domain-containing protein</fullName>
    </recommendedName>
</protein>
<evidence type="ECO:0000313" key="3">
    <source>
        <dbReference type="EMBL" id="OHA50528.1"/>
    </source>
</evidence>
<dbReference type="Pfam" id="PF03235">
    <property type="entry name" value="GmrSD_N"/>
    <property type="match status" value="1"/>
</dbReference>
<evidence type="ECO:0000259" key="2">
    <source>
        <dbReference type="Pfam" id="PF04326"/>
    </source>
</evidence>
<sequence>MTKISKLLDAVKELEIVVPEFQREYVWSLEQAKELMVSLFQEYPTGSVLVWETNSPPEIKNNAVRRERMGWIKVLLDGQQRLTTLYLLLKGEIPPYYKESDITHDPRHLYFNLKTAEFGYYQKQKMEDSQFWKSVVSCFNDKLDAFTLVENLHLEDAKQKLEIGRTVNENLVRLRAIADIDYHVQSVPQGLDIDKSIDIFDRVNSMGTKLTDAELVLTHIAGKWPQARRVMKQKIEDYEKAGFFFELDLLTRCFVVLLTNSALFEKMTEEIYQKTSDETYKKVWGKLVKILNYLIPVLKQSAYISGSKDMSTNNVLVPLVAYLSKNGGSFESGLKNQFLYWMFLALIWGRYSGQTDQRLDRDVYLAINSSQPVSDLINEIEDQRGRIEIKPADLEGRGSGNPLHRMLYVIAKFNKATDWANGGSLQDTMGDYYSIQSHHIFPQAFLYRNGYNSENHLDKKKVNEIGNRAFITRDANFDISDENPAGYLKKVSDKYPEALKQQMIPTDQSLWQVEKYNDFLVARRKMIADSINSFLGNLKGREVEETINYEEVIKGGENDYVEFKSSLRWDYEQGNVNKLMEHIIAKTISAFMNSEGGKLLIGISDAGEILGIDKDCATLKNKNKDGFLLQLTQVINQYLGKEFNQYMSIKIIQIESKEACVIDVMNSAMPVFLKNADKEEFYIRASASSQSMSIREANEYIRTHWEN</sequence>
<reference evidence="3 4" key="1">
    <citation type="journal article" date="2016" name="Nat. Commun.">
        <title>Thousands of microbial genomes shed light on interconnected biogeochemical processes in an aquifer system.</title>
        <authorList>
            <person name="Anantharaman K."/>
            <person name="Brown C.T."/>
            <person name="Hug L.A."/>
            <person name="Sharon I."/>
            <person name="Castelle C.J."/>
            <person name="Probst A.J."/>
            <person name="Thomas B.C."/>
            <person name="Singh A."/>
            <person name="Wilkins M.J."/>
            <person name="Karaoz U."/>
            <person name="Brodie E.L."/>
            <person name="Williams K.H."/>
            <person name="Hubbard S.S."/>
            <person name="Banfield J.F."/>
        </authorList>
    </citation>
    <scope>NUCLEOTIDE SEQUENCE [LARGE SCALE GENOMIC DNA]</scope>
</reference>